<accession>A0A382N394</accession>
<dbReference type="GO" id="GO:0045252">
    <property type="term" value="C:oxoglutarate dehydrogenase complex"/>
    <property type="evidence" value="ECO:0007669"/>
    <property type="project" value="TreeGrafter"/>
</dbReference>
<protein>
    <recommendedName>
        <fullName evidence="4">2-oxoglutarate dehydrogenase E1 component N-terminal domain-containing protein</fullName>
    </recommendedName>
</protein>
<evidence type="ECO:0000256" key="3">
    <source>
        <dbReference type="ARBA" id="ARBA00023052"/>
    </source>
</evidence>
<reference evidence="5" key="1">
    <citation type="submission" date="2018-05" db="EMBL/GenBank/DDBJ databases">
        <authorList>
            <person name="Lanie J.A."/>
            <person name="Ng W.-L."/>
            <person name="Kazmierczak K.M."/>
            <person name="Andrzejewski T.M."/>
            <person name="Davidsen T.M."/>
            <person name="Wayne K.J."/>
            <person name="Tettelin H."/>
            <person name="Glass J.I."/>
            <person name="Rusch D."/>
            <person name="Podicherti R."/>
            <person name="Tsui H.-C.T."/>
            <person name="Winkler M.E."/>
        </authorList>
    </citation>
    <scope>NUCLEOTIDE SEQUENCE</scope>
</reference>
<gene>
    <name evidence="5" type="ORF">METZ01_LOCUS308477</name>
</gene>
<evidence type="ECO:0000259" key="4">
    <source>
        <dbReference type="Pfam" id="PF16078"/>
    </source>
</evidence>
<dbReference type="AlphaFoldDB" id="A0A382N394"/>
<dbReference type="GO" id="GO:0004591">
    <property type="term" value="F:oxoglutarate dehydrogenase (succinyl-transferring) activity"/>
    <property type="evidence" value="ECO:0007669"/>
    <property type="project" value="TreeGrafter"/>
</dbReference>
<dbReference type="Gene3D" id="1.10.287.1150">
    <property type="entry name" value="TPP helical domain"/>
    <property type="match status" value="1"/>
</dbReference>
<dbReference type="Gene3D" id="3.40.50.970">
    <property type="match status" value="1"/>
</dbReference>
<dbReference type="PANTHER" id="PTHR23152">
    <property type="entry name" value="2-OXOGLUTARATE DEHYDROGENASE"/>
    <property type="match status" value="1"/>
</dbReference>
<proteinExistence type="predicted"/>
<sequence>MPVTKDNSIYEKTSFLSKSNSAFIESLYLKYINSDPELPQSWKEFFDGLDDEKKNILNEIQGPSWAPKKINIKKIIDQGKISAKKSSNEFVSSREDYEKEKEQSVKAIALIRAYRIRGHLIANLDPLGLMKREYLNELNPLGQGFKKEDFNKKIYLQEYLDRGYATLKEIITFLKNTYCSTIGVEYMHISDPVEKKWFRERMEKKENQLNFTDTGKKFILNKLI</sequence>
<dbReference type="GO" id="GO:0030976">
    <property type="term" value="F:thiamine pyrophosphate binding"/>
    <property type="evidence" value="ECO:0007669"/>
    <property type="project" value="InterPro"/>
</dbReference>
<dbReference type="InterPro" id="IPR029061">
    <property type="entry name" value="THDP-binding"/>
</dbReference>
<name>A0A382N394_9ZZZZ</name>
<dbReference type="GO" id="GO:0006099">
    <property type="term" value="P:tricarboxylic acid cycle"/>
    <property type="evidence" value="ECO:0007669"/>
    <property type="project" value="TreeGrafter"/>
</dbReference>
<organism evidence="5">
    <name type="scientific">marine metagenome</name>
    <dbReference type="NCBI Taxonomy" id="408172"/>
    <lineage>
        <taxon>unclassified sequences</taxon>
        <taxon>metagenomes</taxon>
        <taxon>ecological metagenomes</taxon>
    </lineage>
</organism>
<dbReference type="EMBL" id="UINC01097697">
    <property type="protein sequence ID" value="SVC55623.1"/>
    <property type="molecule type" value="Genomic_DNA"/>
</dbReference>
<keyword evidence="2" id="KW-0560">Oxidoreductase</keyword>
<dbReference type="Pfam" id="PF16078">
    <property type="entry name" value="2-oxogl_dehyd_N"/>
    <property type="match status" value="1"/>
</dbReference>
<evidence type="ECO:0000313" key="5">
    <source>
        <dbReference type="EMBL" id="SVC55623.1"/>
    </source>
</evidence>
<dbReference type="InterPro" id="IPR011603">
    <property type="entry name" value="2oxoglutarate_DH_E1"/>
</dbReference>
<evidence type="ECO:0000256" key="2">
    <source>
        <dbReference type="ARBA" id="ARBA00023002"/>
    </source>
</evidence>
<dbReference type="PANTHER" id="PTHR23152:SF4">
    <property type="entry name" value="2-OXOADIPATE DEHYDROGENASE COMPLEX COMPONENT E1"/>
    <property type="match status" value="1"/>
</dbReference>
<feature type="non-terminal residue" evidence="5">
    <location>
        <position position="224"/>
    </location>
</feature>
<dbReference type="InterPro" id="IPR032106">
    <property type="entry name" value="2-oxogl_dehyd_N"/>
</dbReference>
<keyword evidence="3" id="KW-0786">Thiamine pyrophosphate</keyword>
<evidence type="ECO:0000256" key="1">
    <source>
        <dbReference type="ARBA" id="ARBA00001964"/>
    </source>
</evidence>
<dbReference type="GO" id="GO:0005829">
    <property type="term" value="C:cytosol"/>
    <property type="evidence" value="ECO:0007669"/>
    <property type="project" value="TreeGrafter"/>
</dbReference>
<feature type="domain" description="2-oxoglutarate dehydrogenase E1 component N-terminal" evidence="4">
    <location>
        <begin position="13"/>
        <end position="52"/>
    </location>
</feature>
<dbReference type="SUPFAM" id="SSF52518">
    <property type="entry name" value="Thiamin diphosphate-binding fold (THDP-binding)"/>
    <property type="match status" value="1"/>
</dbReference>
<comment type="cofactor">
    <cofactor evidence="1">
        <name>thiamine diphosphate</name>
        <dbReference type="ChEBI" id="CHEBI:58937"/>
    </cofactor>
</comment>